<dbReference type="PANTHER" id="PTHR13018">
    <property type="entry name" value="PROBABLE MEMBRANE PROTEIN DUF221-RELATED"/>
    <property type="match status" value="1"/>
</dbReference>
<evidence type="ECO:0000256" key="3">
    <source>
        <dbReference type="ARBA" id="ARBA00022448"/>
    </source>
</evidence>
<dbReference type="AlphaFoldDB" id="C4R814"/>
<keyword evidence="6 8" id="KW-0472">Membrane</keyword>
<evidence type="ECO:0000256" key="4">
    <source>
        <dbReference type="ARBA" id="ARBA00022692"/>
    </source>
</evidence>
<feature type="transmembrane region" description="Helical" evidence="8">
    <location>
        <begin position="718"/>
        <end position="738"/>
    </location>
</feature>
<keyword evidence="3" id="KW-0813">Transport</keyword>
<proteinExistence type="inferred from homology"/>
<dbReference type="eggNOG" id="KOG1134">
    <property type="taxonomic scope" value="Eukaryota"/>
</dbReference>
<evidence type="ECO:0000256" key="6">
    <source>
        <dbReference type="ARBA" id="ARBA00023136"/>
    </source>
</evidence>
<dbReference type="FunCoup" id="C4R814">
    <property type="interactions" value="86"/>
</dbReference>
<feature type="domain" description="CSC1/OSCA1-like 7TM region" evidence="9">
    <location>
        <begin position="443"/>
        <end position="712"/>
    </location>
</feature>
<evidence type="ECO:0008006" key="14">
    <source>
        <dbReference type="Google" id="ProtNLM"/>
    </source>
</evidence>
<dbReference type="Pfam" id="PF02714">
    <property type="entry name" value="RSN1_7TM"/>
    <property type="match status" value="1"/>
</dbReference>
<feature type="transmembrane region" description="Helical" evidence="8">
    <location>
        <begin position="581"/>
        <end position="608"/>
    </location>
</feature>
<gene>
    <name evidence="12" type="ordered locus">PAS_chr4_0482</name>
</gene>
<dbReference type="RefSeq" id="XP_002493918.1">
    <property type="nucleotide sequence ID" value="XM_002493873.1"/>
</dbReference>
<feature type="transmembrane region" description="Helical" evidence="8">
    <location>
        <begin position="29"/>
        <end position="50"/>
    </location>
</feature>
<name>C4R814_KOMPG</name>
<feature type="transmembrane region" description="Helical" evidence="8">
    <location>
        <begin position="167"/>
        <end position="185"/>
    </location>
</feature>
<dbReference type="InterPro" id="IPR045122">
    <property type="entry name" value="Csc1-like"/>
</dbReference>
<dbReference type="InterPro" id="IPR027815">
    <property type="entry name" value="CSC1/OSCA1-like_cyt"/>
</dbReference>
<feature type="transmembrane region" description="Helical" evidence="8">
    <location>
        <begin position="655"/>
        <end position="671"/>
    </location>
</feature>
<dbReference type="InParanoid" id="C4R814"/>
<keyword evidence="13" id="KW-1185">Reference proteome</keyword>
<organism evidence="12 13">
    <name type="scientific">Komagataella phaffii (strain GS115 / ATCC 20864)</name>
    <name type="common">Yeast</name>
    <name type="synonym">Pichia pastoris</name>
    <dbReference type="NCBI Taxonomy" id="644223"/>
    <lineage>
        <taxon>Eukaryota</taxon>
        <taxon>Fungi</taxon>
        <taxon>Dikarya</taxon>
        <taxon>Ascomycota</taxon>
        <taxon>Saccharomycotina</taxon>
        <taxon>Pichiomycetes</taxon>
        <taxon>Pichiales</taxon>
        <taxon>Pichiaceae</taxon>
        <taxon>Komagataella</taxon>
    </lineage>
</organism>
<evidence type="ECO:0000313" key="13">
    <source>
        <dbReference type="Proteomes" id="UP000000314"/>
    </source>
</evidence>
<sequence>MESEAPYNFISSNGTIPDLRRPSARVAKVQLLIASLLGGITFLVFCVLRCQFPNIYMARLNYVNKANRKFTPPPLSRTSLFGWIPTLVSIGDQDVLTNAGLDAYVFLGFFKMAIKLLSTCLVFAVLVISPIRFHFTGRYDQGDDGDDGDANKQDDGFINPENYHTYLWLYVVFSYVFTLIVGYFLQKQTKHVVEIRQSYLGKQNSITDRTIRLSGIPPELRSERLLKEHIESLNIGSVSSVVICREWKPLIVLFKQREQIVDILESYWATVLEATDLSNIRPYVSDSIRLLNTPVDEEAAFHDDVPPNDVSSLINSDDEQTDGPDDSINYSSSALSLITTQHPKRPKIRTRCFGLGGKRVDAIDYYTHQLKVIDEAIIEAREKHYPPTPAAFITMDTVATAQMMAQAVLDPNVHYLITRLAPAPHDIIWSNVCLPRKERLFKVYAITIIIGITSIALVFPVLYLTTLLNLKTISKFWPYLGKLLKKHHWAQTLVTGLLPTYLFTLLNFVVPFFYVWLSSKQGFVSHGEEELSTVSKNFFYIFVNLFLVFTFGGTVSNYWGFLSDTTKIAYQLAKALQELSLFYVDLIILQGLGMFPFKLLLVGQLFRFPYFKIKSKTPRHFRNLYKPPFFNFGLQLPQPILILVITIIYSVMSTKILSAGLVYFIIGYYVYKYQLVYATVHPQHSTGGVWALIFRRVVMGLLLFQVTMAGTLALQNAYLLATTLIPLPFFTVAFLWNYQKNYYPLSSFIALRAIQNNDIVGRRHNHINRSRTSVDSEATNLQPNSSNTLDERRELNQTYEYPFLVQSLDGPWLDIDGDEVIMASSEGPIRKRHQFHEWEYDDVNPNVLGQSW</sequence>
<evidence type="ECO:0000256" key="8">
    <source>
        <dbReference type="SAM" id="Phobius"/>
    </source>
</evidence>
<keyword evidence="4 8" id="KW-0812">Transmembrane</keyword>
<dbReference type="KEGG" id="ppa:PAS_chr4_0482"/>
<evidence type="ECO:0000259" key="10">
    <source>
        <dbReference type="Pfam" id="PF13967"/>
    </source>
</evidence>
<dbReference type="EMBL" id="FN392322">
    <property type="protein sequence ID" value="CAY71739.1"/>
    <property type="molecule type" value="Genomic_DNA"/>
</dbReference>
<dbReference type="GO" id="GO:0005227">
    <property type="term" value="F:calcium-activated cation channel activity"/>
    <property type="evidence" value="ECO:0007669"/>
    <property type="project" value="EnsemblFungi"/>
</dbReference>
<comment type="similarity">
    <text evidence="2">Belongs to the CSC1 (TC 1.A.17) family.</text>
</comment>
<dbReference type="Proteomes" id="UP000000314">
    <property type="component" value="Chromosome 4"/>
</dbReference>
<dbReference type="PANTHER" id="PTHR13018:SF5">
    <property type="entry name" value="RE44586P"/>
    <property type="match status" value="1"/>
</dbReference>
<evidence type="ECO:0000256" key="2">
    <source>
        <dbReference type="ARBA" id="ARBA00007779"/>
    </source>
</evidence>
<evidence type="ECO:0000256" key="5">
    <source>
        <dbReference type="ARBA" id="ARBA00022989"/>
    </source>
</evidence>
<feature type="region of interest" description="Disordered" evidence="7">
    <location>
        <begin position="306"/>
        <end position="326"/>
    </location>
</feature>
<comment type="subcellular location">
    <subcellularLocation>
        <location evidence="1">Membrane</location>
        <topology evidence="1">Multi-pass membrane protein</topology>
    </subcellularLocation>
</comment>
<dbReference type="GeneID" id="8201429"/>
<feature type="transmembrane region" description="Helical" evidence="8">
    <location>
        <begin position="488"/>
        <end position="517"/>
    </location>
</feature>
<dbReference type="OrthoDB" id="1689567at2759"/>
<protein>
    <recommendedName>
        <fullName evidence="14">Calcium permeable stress-gated cation channel 1</fullName>
    </recommendedName>
</protein>
<evidence type="ECO:0000256" key="1">
    <source>
        <dbReference type="ARBA" id="ARBA00004141"/>
    </source>
</evidence>
<dbReference type="Pfam" id="PF13967">
    <property type="entry name" value="RSN1_TM"/>
    <property type="match status" value="1"/>
</dbReference>
<evidence type="ECO:0000259" key="9">
    <source>
        <dbReference type="Pfam" id="PF02714"/>
    </source>
</evidence>
<evidence type="ECO:0000313" key="12">
    <source>
        <dbReference type="EMBL" id="CAY71739.1"/>
    </source>
</evidence>
<dbReference type="GO" id="GO:0005886">
    <property type="term" value="C:plasma membrane"/>
    <property type="evidence" value="ECO:0007669"/>
    <property type="project" value="TreeGrafter"/>
</dbReference>
<dbReference type="HOGENOM" id="CLU_002458_0_2_1"/>
<dbReference type="OMA" id="CSCKKEN"/>
<accession>C4R814</accession>
<feature type="compositionally biased region" description="Acidic residues" evidence="7">
    <location>
        <begin position="316"/>
        <end position="325"/>
    </location>
</feature>
<feature type="transmembrane region" description="Helical" evidence="8">
    <location>
        <begin position="629"/>
        <end position="649"/>
    </location>
</feature>
<feature type="domain" description="CSC1/OSCA1-like N-terminal transmembrane" evidence="10">
    <location>
        <begin position="29"/>
        <end position="187"/>
    </location>
</feature>
<dbReference type="Pfam" id="PF14703">
    <property type="entry name" value="PHM7_cyt"/>
    <property type="match status" value="1"/>
</dbReference>
<reference evidence="12 13" key="1">
    <citation type="journal article" date="2009" name="Nat. Biotechnol.">
        <title>Genome sequence of the recombinant protein production host Pichia pastoris.</title>
        <authorList>
            <person name="De Schutter K."/>
            <person name="Lin Y.C."/>
            <person name="Tiels P."/>
            <person name="Van Hecke A."/>
            <person name="Glinka S."/>
            <person name="Weber-Lehmann J."/>
            <person name="Rouze P."/>
            <person name="Van de Peer Y."/>
            <person name="Callewaert N."/>
        </authorList>
    </citation>
    <scope>NUCLEOTIDE SEQUENCE [LARGE SCALE GENOMIC DNA]</scope>
    <source>
        <strain evidence="13">GS115 / ATCC 20864</strain>
    </source>
</reference>
<dbReference type="InterPro" id="IPR032880">
    <property type="entry name" value="CSC1/OSCA1-like_N"/>
</dbReference>
<feature type="domain" description="CSC1/OSCA1-like cytosolic" evidence="11">
    <location>
        <begin position="208"/>
        <end position="431"/>
    </location>
</feature>
<keyword evidence="5 8" id="KW-1133">Transmembrane helix</keyword>
<feature type="transmembrane region" description="Helical" evidence="8">
    <location>
        <begin position="692"/>
        <end position="712"/>
    </location>
</feature>
<evidence type="ECO:0000256" key="7">
    <source>
        <dbReference type="SAM" id="MobiDB-lite"/>
    </source>
</evidence>
<evidence type="ECO:0000259" key="11">
    <source>
        <dbReference type="Pfam" id="PF14703"/>
    </source>
</evidence>
<feature type="transmembrane region" description="Helical" evidence="8">
    <location>
        <begin position="116"/>
        <end position="135"/>
    </location>
</feature>
<feature type="transmembrane region" description="Helical" evidence="8">
    <location>
        <begin position="443"/>
        <end position="468"/>
    </location>
</feature>
<dbReference type="InterPro" id="IPR003864">
    <property type="entry name" value="CSC1/OSCA1-like_7TM"/>
</dbReference>
<feature type="transmembrane region" description="Helical" evidence="8">
    <location>
        <begin position="538"/>
        <end position="561"/>
    </location>
</feature>